<feature type="domain" description="GH18" evidence="2">
    <location>
        <begin position="44"/>
        <end position="406"/>
    </location>
</feature>
<name>A0A6A5HBS2_CAERE</name>
<dbReference type="AlphaFoldDB" id="A0A6A5HBS2"/>
<keyword evidence="1" id="KW-0812">Transmembrane</keyword>
<dbReference type="PROSITE" id="PS51910">
    <property type="entry name" value="GH18_2"/>
    <property type="match status" value="2"/>
</dbReference>
<dbReference type="PANTHER" id="PTHR46073">
    <property type="entry name" value="CHITINASE"/>
    <property type="match status" value="1"/>
</dbReference>
<evidence type="ECO:0000256" key="1">
    <source>
        <dbReference type="SAM" id="Phobius"/>
    </source>
</evidence>
<feature type="transmembrane region" description="Helical" evidence="1">
    <location>
        <begin position="21"/>
        <end position="47"/>
    </location>
</feature>
<dbReference type="PANTHER" id="PTHR46073:SF7">
    <property type="entry name" value="GH18 DOMAIN-CONTAINING PROTEIN"/>
    <property type="match status" value="1"/>
</dbReference>
<protein>
    <recommendedName>
        <fullName evidence="2">GH18 domain-containing protein</fullName>
    </recommendedName>
</protein>
<keyword evidence="1" id="KW-0472">Membrane</keyword>
<dbReference type="EMBL" id="WUAV01000002">
    <property type="protein sequence ID" value="KAF1765238.1"/>
    <property type="molecule type" value="Genomic_DNA"/>
</dbReference>
<accession>A0A6A5HBS2</accession>
<evidence type="ECO:0000313" key="3">
    <source>
        <dbReference type="EMBL" id="KAF1765238.1"/>
    </source>
</evidence>
<dbReference type="Gene3D" id="3.20.20.80">
    <property type="entry name" value="Glycosidases"/>
    <property type="match status" value="4"/>
</dbReference>
<dbReference type="SMART" id="SM00636">
    <property type="entry name" value="Glyco_18"/>
    <property type="match status" value="2"/>
</dbReference>
<dbReference type="InterPro" id="IPR001223">
    <property type="entry name" value="Glyco_hydro18_cat"/>
</dbReference>
<dbReference type="InterPro" id="IPR011583">
    <property type="entry name" value="Chitinase_II/V-like_cat"/>
</dbReference>
<evidence type="ECO:0000259" key="2">
    <source>
        <dbReference type="PROSITE" id="PS51910"/>
    </source>
</evidence>
<dbReference type="Proteomes" id="UP000483820">
    <property type="component" value="Chromosome II"/>
</dbReference>
<dbReference type="RefSeq" id="XP_053589269.1">
    <property type="nucleotide sequence ID" value="XM_053725075.1"/>
</dbReference>
<dbReference type="InterPro" id="IPR029070">
    <property type="entry name" value="Chitinase_insertion_sf"/>
</dbReference>
<dbReference type="InterPro" id="IPR017853">
    <property type="entry name" value="GH"/>
</dbReference>
<organism evidence="3 4">
    <name type="scientific">Caenorhabditis remanei</name>
    <name type="common">Caenorhabditis vulgaris</name>
    <dbReference type="NCBI Taxonomy" id="31234"/>
    <lineage>
        <taxon>Eukaryota</taxon>
        <taxon>Metazoa</taxon>
        <taxon>Ecdysozoa</taxon>
        <taxon>Nematoda</taxon>
        <taxon>Chromadorea</taxon>
        <taxon>Rhabditida</taxon>
        <taxon>Rhabditina</taxon>
        <taxon>Rhabditomorpha</taxon>
        <taxon>Rhabditoidea</taxon>
        <taxon>Rhabditidae</taxon>
        <taxon>Peloderinae</taxon>
        <taxon>Caenorhabditis</taxon>
    </lineage>
</organism>
<dbReference type="Pfam" id="PF00704">
    <property type="entry name" value="Glyco_hydro_18"/>
    <property type="match status" value="3"/>
</dbReference>
<dbReference type="KEGG" id="crq:GCK72_005190"/>
<keyword evidence="1" id="KW-1133">Transmembrane helix</keyword>
<evidence type="ECO:0000313" key="4">
    <source>
        <dbReference type="Proteomes" id="UP000483820"/>
    </source>
</evidence>
<gene>
    <name evidence="3" type="ORF">GCK72_005190</name>
</gene>
<dbReference type="Gene3D" id="3.10.50.10">
    <property type="match status" value="1"/>
</dbReference>
<dbReference type="GeneID" id="9821753"/>
<sequence length="675" mass="77862">MKQSRILYREDNEESESCIKTTTIIFFVLFFCGVVAIGMAVTFFFLVDIWETRLSPDSNVPGNDDTSSPDTFDIIQADSASSKLRVIGYYSEFDAQDIRKSQLSKLTHAIVACVTMNSEGDLEFKENIEAKLKSMKKKSSKLKVMMSIGGWDNSNHFPSVMENGVNIFWRTPPETHKFHYSQFLKTLREELDAQGKLDNKQYVISIMAPRPGIDNWESGFDLDEIIKYVDFINVISMDYYAPWPNEWGKPVGPSAPLYSGGAPRKQYNVDYTMRYYIDETNQPEKFNLVIPFYVRLWKNVGEKLKESEVYRDVELKDGKVEGVPYMDRWTAKNEGWKLTPASWDEKTKTSYIYNPEAKTFLTFEDERSLAEKMQYVNEKNLGASYLPNSNETSTLTTTPATTTSTPKLLSCEKRVVGFYSDREQKEITRVQLSKITHAVFVNAEVDWEGVVTLSSANRTNRFTDLKKKAKSVKFDVKVMISIGGVENSHEFNKITKRKEKREKFIESSLEFLRKHNIDGVDLYWKDNTLDESYMKLLKGLRQKFDDEGKSDNKNFIISITLAEPKFGISMDPFGILNLADFINVYSMDYYEQTSAFATPISPLYSGVRGRKNNNVNSTMKYFVCDTKKPIKFNIVIPFFVRLYGKVKDAVEEGKEAFRYYGGYPYKMKTRKTLRQ</sequence>
<dbReference type="CDD" id="cd00598">
    <property type="entry name" value="GH18_chitinase-like"/>
    <property type="match status" value="1"/>
</dbReference>
<proteinExistence type="predicted"/>
<dbReference type="GO" id="GO:0008061">
    <property type="term" value="F:chitin binding"/>
    <property type="evidence" value="ECO:0007669"/>
    <property type="project" value="InterPro"/>
</dbReference>
<dbReference type="SUPFAM" id="SSF51445">
    <property type="entry name" value="(Trans)glycosidases"/>
    <property type="match status" value="2"/>
</dbReference>
<feature type="domain" description="GH18" evidence="2">
    <location>
        <begin position="413"/>
        <end position="675"/>
    </location>
</feature>
<dbReference type="CTD" id="9821753"/>
<reference evidence="3 4" key="1">
    <citation type="submission" date="2019-12" db="EMBL/GenBank/DDBJ databases">
        <title>Chromosome-level assembly of the Caenorhabditis remanei genome.</title>
        <authorList>
            <person name="Teterina A.A."/>
            <person name="Willis J.H."/>
            <person name="Phillips P.C."/>
        </authorList>
    </citation>
    <scope>NUCLEOTIDE SEQUENCE [LARGE SCALE GENOMIC DNA]</scope>
    <source>
        <strain evidence="3 4">PX506</strain>
        <tissue evidence="3">Whole organism</tissue>
    </source>
</reference>
<comment type="caution">
    <text evidence="3">The sequence shown here is derived from an EMBL/GenBank/DDBJ whole genome shotgun (WGS) entry which is preliminary data.</text>
</comment>
<dbReference type="GO" id="GO:0005975">
    <property type="term" value="P:carbohydrate metabolic process"/>
    <property type="evidence" value="ECO:0007669"/>
    <property type="project" value="InterPro"/>
</dbReference>